<feature type="compositionally biased region" description="Low complexity" evidence="1">
    <location>
        <begin position="11"/>
        <end position="21"/>
    </location>
</feature>
<gene>
    <name evidence="4" type="ORF">FD755_024567</name>
    <name evidence="3" type="ORF">FD755_024570</name>
</gene>
<name>A0A5N3UW32_MUNRE</name>
<dbReference type="Pfam" id="PF16208">
    <property type="entry name" value="Keratin_2_head"/>
    <property type="match status" value="1"/>
</dbReference>
<feature type="non-terminal residue" evidence="3">
    <location>
        <position position="213"/>
    </location>
</feature>
<dbReference type="GO" id="GO:0031424">
    <property type="term" value="P:keratinization"/>
    <property type="evidence" value="ECO:0007669"/>
    <property type="project" value="TreeGrafter"/>
</dbReference>
<sequence>MSCKSIVKTQSSSRRGFSAGSARVPGVCRSGFSSVSLSRSRGSGGLAGVCGGAGFGSRSLYGLGGSKRISIAGGSCVIGGGYGGRIGAGYGFGGGAGSGFGFGAGAGSGFGFGGGAGFGGGFGGAGFPVCPPGGIQEVTVNQSLLTPLNLQIDPTIQRVRTEEREQIKTLNNKFASFIDKRQGSITVSPCTGSGAAQPPGRQCGAVPGAAEQG</sequence>
<keyword evidence="5" id="KW-1185">Reference proteome</keyword>
<evidence type="ECO:0000313" key="4">
    <source>
        <dbReference type="EMBL" id="KAB0340962.1"/>
    </source>
</evidence>
<dbReference type="GO" id="GO:0030280">
    <property type="term" value="F:structural constituent of skin epidermis"/>
    <property type="evidence" value="ECO:0007669"/>
    <property type="project" value="TreeGrafter"/>
</dbReference>
<accession>A0A5N3UW32</accession>
<dbReference type="GO" id="GO:0045109">
    <property type="term" value="P:intermediate filament organization"/>
    <property type="evidence" value="ECO:0007669"/>
    <property type="project" value="TreeGrafter"/>
</dbReference>
<dbReference type="EMBL" id="VCEB01003591">
    <property type="protein sequence ID" value="KAB0340961.1"/>
    <property type="molecule type" value="Genomic_DNA"/>
</dbReference>
<feature type="domain" description="Keratin type II head" evidence="2">
    <location>
        <begin position="16"/>
        <end position="159"/>
    </location>
</feature>
<organism evidence="3 5">
    <name type="scientific">Muntiacus reevesi</name>
    <name type="common">Reeves' muntjac</name>
    <name type="synonym">Cervus reevesi</name>
    <dbReference type="NCBI Taxonomy" id="9886"/>
    <lineage>
        <taxon>Eukaryota</taxon>
        <taxon>Metazoa</taxon>
        <taxon>Chordata</taxon>
        <taxon>Craniata</taxon>
        <taxon>Vertebrata</taxon>
        <taxon>Euteleostomi</taxon>
        <taxon>Mammalia</taxon>
        <taxon>Eutheria</taxon>
        <taxon>Laurasiatheria</taxon>
        <taxon>Artiodactyla</taxon>
        <taxon>Ruminantia</taxon>
        <taxon>Pecora</taxon>
        <taxon>Cervidae</taxon>
        <taxon>Muntiacinae</taxon>
        <taxon>Muntiacus</taxon>
    </lineage>
</organism>
<dbReference type="PANTHER" id="PTHR45616:SF39">
    <property type="entry name" value="KERATIN, TYPE II CYTOSKELETAL 6A-RELATED"/>
    <property type="match status" value="1"/>
</dbReference>
<feature type="region of interest" description="Disordered" evidence="1">
    <location>
        <begin position="190"/>
        <end position="213"/>
    </location>
</feature>
<dbReference type="PANTHER" id="PTHR45616">
    <property type="entry name" value="GATA-TYPE DOMAIN-CONTAINING PROTEIN"/>
    <property type="match status" value="1"/>
</dbReference>
<evidence type="ECO:0000313" key="5">
    <source>
        <dbReference type="Proteomes" id="UP000326062"/>
    </source>
</evidence>
<feature type="region of interest" description="Disordered" evidence="1">
    <location>
        <begin position="1"/>
        <end position="21"/>
    </location>
</feature>
<evidence type="ECO:0000313" key="3">
    <source>
        <dbReference type="EMBL" id="KAB0340961.1"/>
    </source>
</evidence>
<evidence type="ECO:0000256" key="1">
    <source>
        <dbReference type="SAM" id="MobiDB-lite"/>
    </source>
</evidence>
<proteinExistence type="predicted"/>
<dbReference type="EMBL" id="VCEB01003590">
    <property type="protein sequence ID" value="KAB0340962.1"/>
    <property type="molecule type" value="Genomic_DNA"/>
</dbReference>
<protein>
    <recommendedName>
        <fullName evidence="2">Keratin type II head domain-containing protein</fullName>
    </recommendedName>
</protein>
<dbReference type="GO" id="GO:0045095">
    <property type="term" value="C:keratin filament"/>
    <property type="evidence" value="ECO:0007669"/>
    <property type="project" value="TreeGrafter"/>
</dbReference>
<dbReference type="InterPro" id="IPR032444">
    <property type="entry name" value="Keratin_2_head"/>
</dbReference>
<dbReference type="GO" id="GO:0005615">
    <property type="term" value="C:extracellular space"/>
    <property type="evidence" value="ECO:0007669"/>
    <property type="project" value="TreeGrafter"/>
</dbReference>
<evidence type="ECO:0000259" key="2">
    <source>
        <dbReference type="Pfam" id="PF16208"/>
    </source>
</evidence>
<dbReference type="AlphaFoldDB" id="A0A5N3UW32"/>
<comment type="caution">
    <text evidence="3">The sequence shown here is derived from an EMBL/GenBank/DDBJ whole genome shotgun (WGS) entry which is preliminary data.</text>
</comment>
<reference evidence="3 5" key="1">
    <citation type="submission" date="2019-06" db="EMBL/GenBank/DDBJ databases">
        <title>Discovery of a novel chromosome fission-fusion reversal in muntjac.</title>
        <authorList>
            <person name="Mudd A.B."/>
            <person name="Bredeson J.V."/>
            <person name="Baum R."/>
            <person name="Hockemeyer D."/>
            <person name="Rokhsar D.S."/>
        </authorList>
    </citation>
    <scope>NUCLEOTIDE SEQUENCE [LARGE SCALE GENOMIC DNA]</scope>
    <source>
        <strain evidence="3">UCam_UCB_Mr</strain>
        <tissue evidence="3">Fibroblast cell line</tissue>
    </source>
</reference>
<dbReference type="Proteomes" id="UP000326062">
    <property type="component" value="Unassembled WGS sequence"/>
</dbReference>